<keyword evidence="1" id="KW-0472">Membrane</keyword>
<reference evidence="2" key="1">
    <citation type="journal article" date="2014" name="Int. J. Syst. Evol. Microbiol.">
        <title>Complete genome sequence of Corynebacterium casei LMG S-19264T (=DSM 44701T), isolated from a smear-ripened cheese.</title>
        <authorList>
            <consortium name="US DOE Joint Genome Institute (JGI-PGF)"/>
            <person name="Walter F."/>
            <person name="Albersmeier A."/>
            <person name="Kalinowski J."/>
            <person name="Ruckert C."/>
        </authorList>
    </citation>
    <scope>NUCLEOTIDE SEQUENCE</scope>
    <source>
        <strain evidence="2">CGMCC 1.15794</strain>
    </source>
</reference>
<feature type="transmembrane region" description="Helical" evidence="1">
    <location>
        <begin position="12"/>
        <end position="34"/>
    </location>
</feature>
<keyword evidence="3" id="KW-1185">Reference proteome</keyword>
<evidence type="ECO:0000313" key="3">
    <source>
        <dbReference type="Proteomes" id="UP000657592"/>
    </source>
</evidence>
<protein>
    <submittedName>
        <fullName evidence="2">Uncharacterized protein</fullName>
    </submittedName>
</protein>
<evidence type="ECO:0000313" key="2">
    <source>
        <dbReference type="EMBL" id="GGH37808.1"/>
    </source>
</evidence>
<feature type="transmembrane region" description="Helical" evidence="1">
    <location>
        <begin position="73"/>
        <end position="91"/>
    </location>
</feature>
<dbReference type="Proteomes" id="UP000657592">
    <property type="component" value="Unassembled WGS sequence"/>
</dbReference>
<keyword evidence="1" id="KW-1133">Transmembrane helix</keyword>
<evidence type="ECO:0000256" key="1">
    <source>
        <dbReference type="SAM" id="Phobius"/>
    </source>
</evidence>
<dbReference type="RefSeq" id="WP_188754951.1">
    <property type="nucleotide sequence ID" value="NZ_BMJY01000002.1"/>
</dbReference>
<sequence length="132" mass="12963">MAVDMTRPAAVLLAIEAIGLLALAGWEVVALIGADASSTTSGVALIVLTVIGAAAVAGFAVATWRGRSWGRSGGVVTQLLILAVAVGALTGEYPQPAAALGLAVPGVLGLVLLFGAARRAAQAEPHAPASDD</sequence>
<proteinExistence type="predicted"/>
<feature type="transmembrane region" description="Helical" evidence="1">
    <location>
        <begin position="40"/>
        <end position="61"/>
    </location>
</feature>
<gene>
    <name evidence="2" type="ORF">GCM10010921_07980</name>
</gene>
<reference evidence="2" key="2">
    <citation type="submission" date="2020-09" db="EMBL/GenBank/DDBJ databases">
        <authorList>
            <person name="Sun Q."/>
            <person name="Zhou Y."/>
        </authorList>
    </citation>
    <scope>NUCLEOTIDE SEQUENCE</scope>
    <source>
        <strain evidence="2">CGMCC 1.15794</strain>
    </source>
</reference>
<organism evidence="2 3">
    <name type="scientific">Microbacterium album</name>
    <dbReference type="NCBI Taxonomy" id="2053191"/>
    <lineage>
        <taxon>Bacteria</taxon>
        <taxon>Bacillati</taxon>
        <taxon>Actinomycetota</taxon>
        <taxon>Actinomycetes</taxon>
        <taxon>Micrococcales</taxon>
        <taxon>Microbacteriaceae</taxon>
        <taxon>Microbacterium</taxon>
    </lineage>
</organism>
<feature type="transmembrane region" description="Helical" evidence="1">
    <location>
        <begin position="97"/>
        <end position="117"/>
    </location>
</feature>
<dbReference type="EMBL" id="BMJY01000002">
    <property type="protein sequence ID" value="GGH37808.1"/>
    <property type="molecule type" value="Genomic_DNA"/>
</dbReference>
<accession>A0A917IDN5</accession>
<keyword evidence="1" id="KW-0812">Transmembrane</keyword>
<name>A0A917IDN5_9MICO</name>
<comment type="caution">
    <text evidence="2">The sequence shown here is derived from an EMBL/GenBank/DDBJ whole genome shotgun (WGS) entry which is preliminary data.</text>
</comment>
<dbReference type="AlphaFoldDB" id="A0A917IDN5"/>